<accession>A0A543K4N4</accession>
<dbReference type="OrthoDB" id="7259981at2"/>
<feature type="domain" description="DUF6878" evidence="1">
    <location>
        <begin position="36"/>
        <end position="148"/>
    </location>
</feature>
<evidence type="ECO:0000313" key="3">
    <source>
        <dbReference type="Proteomes" id="UP000320582"/>
    </source>
</evidence>
<dbReference type="EMBL" id="VFPT01000003">
    <property type="protein sequence ID" value="TQM90041.1"/>
    <property type="molecule type" value="Genomic_DNA"/>
</dbReference>
<organism evidence="2 3">
    <name type="scientific">Roseinatronobacter monicus</name>
    <dbReference type="NCBI Taxonomy" id="393481"/>
    <lineage>
        <taxon>Bacteria</taxon>
        <taxon>Pseudomonadati</taxon>
        <taxon>Pseudomonadota</taxon>
        <taxon>Alphaproteobacteria</taxon>
        <taxon>Rhodobacterales</taxon>
        <taxon>Paracoccaceae</taxon>
        <taxon>Roseinatronobacter</taxon>
    </lineage>
</organism>
<dbReference type="Pfam" id="PF21798">
    <property type="entry name" value="DUF6878"/>
    <property type="match status" value="1"/>
</dbReference>
<dbReference type="AlphaFoldDB" id="A0A543K4N4"/>
<evidence type="ECO:0000259" key="1">
    <source>
        <dbReference type="Pfam" id="PF21798"/>
    </source>
</evidence>
<protein>
    <recommendedName>
        <fullName evidence="1">DUF6878 domain-containing protein</fullName>
    </recommendedName>
</protein>
<evidence type="ECO:0000313" key="2">
    <source>
        <dbReference type="EMBL" id="TQM90041.1"/>
    </source>
</evidence>
<comment type="caution">
    <text evidence="2">The sequence shown here is derived from an EMBL/GenBank/DDBJ whole genome shotgun (WGS) entry which is preliminary data.</text>
</comment>
<dbReference type="Proteomes" id="UP000320582">
    <property type="component" value="Unassembled WGS sequence"/>
</dbReference>
<dbReference type="RefSeq" id="WP_142085095.1">
    <property type="nucleotide sequence ID" value="NZ_VFPT01000003.1"/>
</dbReference>
<gene>
    <name evidence="2" type="ORF">BD293_3957</name>
</gene>
<keyword evidence="3" id="KW-1185">Reference proteome</keyword>
<sequence>MRQNTPTLPAPLPPARTDFQGLQARYAEAEARLAALMAANMTRLYDHLTRAGITHVMVSFHCGHDICRVTGITAWADDVERPCPDVTIPYVALDQPGFAPSNLALRHAIAGIACDVLQDLRAASGTTCAADGSFCFDAAARANLLDYTPCGAVSPSGPPQACSASYAQGPW</sequence>
<reference evidence="2 3" key="1">
    <citation type="submission" date="2019-06" db="EMBL/GenBank/DDBJ databases">
        <title>Genomic Encyclopedia of Archaeal and Bacterial Type Strains, Phase II (KMG-II): from individual species to whole genera.</title>
        <authorList>
            <person name="Goeker M."/>
        </authorList>
    </citation>
    <scope>NUCLEOTIDE SEQUENCE [LARGE SCALE GENOMIC DNA]</scope>
    <source>
        <strain evidence="2 3">DSM 18423</strain>
    </source>
</reference>
<name>A0A543K4N4_9RHOB</name>
<proteinExistence type="predicted"/>
<dbReference type="InterPro" id="IPR049243">
    <property type="entry name" value="DUF6878"/>
</dbReference>